<proteinExistence type="inferred from homology"/>
<dbReference type="PANTHER" id="PTHR10322:SF23">
    <property type="entry name" value="DNA POLYMERASE DELTA CATALYTIC SUBUNIT"/>
    <property type="match status" value="1"/>
</dbReference>
<keyword evidence="8" id="KW-0239">DNA-directed DNA polymerase</keyword>
<keyword evidence="6" id="KW-0540">Nuclease</keyword>
<dbReference type="PRINTS" id="PR00106">
    <property type="entry name" value="DNAPOLB"/>
</dbReference>
<dbReference type="GO" id="GO:0039693">
    <property type="term" value="P:viral DNA genome replication"/>
    <property type="evidence" value="ECO:0007669"/>
    <property type="project" value="UniProtKB-KW"/>
</dbReference>
<dbReference type="Gene3D" id="3.30.342.10">
    <property type="entry name" value="DNA Polymerase, chain B, domain 1"/>
    <property type="match status" value="1"/>
</dbReference>
<dbReference type="GO" id="GO:0003677">
    <property type="term" value="F:DNA binding"/>
    <property type="evidence" value="ECO:0007669"/>
    <property type="project" value="UniProtKB-KW"/>
</dbReference>
<dbReference type="GO" id="GO:0004518">
    <property type="term" value="F:nuclease activity"/>
    <property type="evidence" value="ECO:0007669"/>
    <property type="project" value="UniProtKB-KW"/>
</dbReference>
<dbReference type="Gene3D" id="3.40.1820.10">
    <property type="entry name" value="DnaQ-like 3'-5' exonuclease"/>
    <property type="match status" value="1"/>
</dbReference>
<dbReference type="GO" id="GO:0000166">
    <property type="term" value="F:nucleotide binding"/>
    <property type="evidence" value="ECO:0007669"/>
    <property type="project" value="InterPro"/>
</dbReference>
<dbReference type="InterPro" id="IPR006134">
    <property type="entry name" value="DNA-dir_DNA_pol_B_multi_dom"/>
</dbReference>
<dbReference type="InterPro" id="IPR012337">
    <property type="entry name" value="RNaseH-like_sf"/>
</dbReference>
<dbReference type="SUPFAM" id="SSF56672">
    <property type="entry name" value="DNA/RNA polymerases"/>
    <property type="match status" value="1"/>
</dbReference>
<evidence type="ECO:0000256" key="2">
    <source>
        <dbReference type="ARBA" id="ARBA00012417"/>
    </source>
</evidence>
<dbReference type="GO" id="GO:0006261">
    <property type="term" value="P:DNA-templated DNA replication"/>
    <property type="evidence" value="ECO:0007669"/>
    <property type="project" value="TreeGrafter"/>
</dbReference>
<keyword evidence="9" id="KW-1194">Viral DNA replication</keyword>
<name>A0A6J5M1H4_9CAUD</name>
<dbReference type="Gene3D" id="3.30.420.10">
    <property type="entry name" value="Ribonuclease H-like superfamily/Ribonuclease H"/>
    <property type="match status" value="1"/>
</dbReference>
<evidence type="ECO:0000256" key="11">
    <source>
        <dbReference type="ARBA" id="ARBA00049244"/>
    </source>
</evidence>
<feature type="domain" description="DNA-directed DNA polymerase family B multifunctional" evidence="12">
    <location>
        <begin position="339"/>
        <end position="605"/>
    </location>
</feature>
<protein>
    <recommendedName>
        <fullName evidence="2">DNA-directed DNA polymerase</fullName>
        <ecNumber evidence="2">2.7.7.7</ecNumber>
    </recommendedName>
</protein>
<keyword evidence="7" id="KW-0378">Hydrolase</keyword>
<gene>
    <name evidence="14" type="ORF">UFOVP328_105</name>
</gene>
<dbReference type="PANTHER" id="PTHR10322">
    <property type="entry name" value="DNA POLYMERASE CATALYTIC SUBUNIT"/>
    <property type="match status" value="1"/>
</dbReference>
<evidence type="ECO:0000256" key="8">
    <source>
        <dbReference type="ARBA" id="ARBA00022932"/>
    </source>
</evidence>
<dbReference type="EMBL" id="LR796341">
    <property type="protein sequence ID" value="CAB4137849.1"/>
    <property type="molecule type" value="Genomic_DNA"/>
</dbReference>
<keyword evidence="3" id="KW-0808">Transferase</keyword>
<evidence type="ECO:0000259" key="13">
    <source>
        <dbReference type="Pfam" id="PF03104"/>
    </source>
</evidence>
<sequence length="885" mass="101921">MSYIDALFDREHDRIHVVERKDGRREYREYPANYIFYYDDPRGKFQSIYGTPVSRFSTRNNKEFRKEMRIQSGKQLYESDINPIFRCLEENYKGQDGPRLHTAFFDIEVDFDPERGFSRPEDPFNPITAISVYLGWLEQMVTLVIPPKHMSQATAEEICAEFENCMLFTNEADMLNVFLDLIEDADALSGWNSEGFDIPYTINRITRVLSKDDTRRMCLWNQYPKQRMFERFGAEQQTYDLIGRVHMDYMQLYRKYTYEERHSYSLDAIGEYELDERKTAFEGTLDQLYNQNFKTFIEYNRQDTMLLAKLDAKLKFLDLANTLAHENTVLLQTTMGAVAVTEQAIINEAHERGMVVPNRRERLTDEDTQAAGAYVAYPKKGIHEYIGSIDINSLYPSAIRALNMGPETIIGQLRPTMTERYISDKMRGGASFAAAWEGLFGSLEYTAVMEQQRGTEITIDWNDGDTTVHSAAEVWKIVFDSNQPWIISANGTIFTFEREGIIPGLLKRWYAERKQMQAKLKECETKEDEEYWDKRQLVKKINLNSLYGAILNPGCRFFDKRIGQSTTLTGRAIAKHMDAHVNECITGKYDHVGETIIYGDTDSCYFSAWPVLKKEVEEGRMEWSKETCIALYDGIADQVNQSFPGFMEQAFHCPREMGSVIKGGREVVASKGLFITKKRYAVMIIDKEGKRVDTDGKPGKVKAMGLDLKRSDTPVVIQNFLSDILHDVLTGAGKDQIVEKIREFKYAFKERPGWEKGSPKRVNNLTMYGKKEEREGKANMPGHVRAALNWNNLRKMNGDNYSLQIVDGMKTIVCKLKSNALGWTSIGYPTDELQLPQWFKDLPFDDAEMEATVIDGKVDNLLGVLDWDLASATNTDNTFQTLFEW</sequence>
<evidence type="ECO:0000256" key="5">
    <source>
        <dbReference type="ARBA" id="ARBA00022705"/>
    </source>
</evidence>
<evidence type="ECO:0000259" key="12">
    <source>
        <dbReference type="Pfam" id="PF00136"/>
    </source>
</evidence>
<evidence type="ECO:0000256" key="4">
    <source>
        <dbReference type="ARBA" id="ARBA00022695"/>
    </source>
</evidence>
<evidence type="ECO:0000256" key="6">
    <source>
        <dbReference type="ARBA" id="ARBA00022722"/>
    </source>
</evidence>
<keyword evidence="5" id="KW-0235">DNA replication</keyword>
<comment type="catalytic activity">
    <reaction evidence="11">
        <text>DNA(n) + a 2'-deoxyribonucleoside 5'-triphosphate = DNA(n+1) + diphosphate</text>
        <dbReference type="Rhea" id="RHEA:22508"/>
        <dbReference type="Rhea" id="RHEA-COMP:17339"/>
        <dbReference type="Rhea" id="RHEA-COMP:17340"/>
        <dbReference type="ChEBI" id="CHEBI:33019"/>
        <dbReference type="ChEBI" id="CHEBI:61560"/>
        <dbReference type="ChEBI" id="CHEBI:173112"/>
        <dbReference type="EC" id="2.7.7.7"/>
    </reaction>
</comment>
<dbReference type="InterPro" id="IPR023211">
    <property type="entry name" value="DNA_pol_palm_dom_sf"/>
</dbReference>
<keyword evidence="10" id="KW-0238">DNA-binding</keyword>
<dbReference type="GO" id="GO:0016787">
    <property type="term" value="F:hydrolase activity"/>
    <property type="evidence" value="ECO:0007669"/>
    <property type="project" value="UniProtKB-KW"/>
</dbReference>
<dbReference type="EC" id="2.7.7.7" evidence="2"/>
<dbReference type="SUPFAM" id="SSF53098">
    <property type="entry name" value="Ribonuclease H-like"/>
    <property type="match status" value="1"/>
</dbReference>
<reference evidence="14" key="1">
    <citation type="submission" date="2020-04" db="EMBL/GenBank/DDBJ databases">
        <authorList>
            <person name="Chiriac C."/>
            <person name="Salcher M."/>
            <person name="Ghai R."/>
            <person name="Kavagutti S V."/>
        </authorList>
    </citation>
    <scope>NUCLEOTIDE SEQUENCE</scope>
</reference>
<dbReference type="InterPro" id="IPR006133">
    <property type="entry name" value="DNA-dir_DNA_pol_B_exonuc"/>
</dbReference>
<evidence type="ECO:0000256" key="9">
    <source>
        <dbReference type="ARBA" id="ARBA00023109"/>
    </source>
</evidence>
<dbReference type="Gene3D" id="3.90.1600.10">
    <property type="entry name" value="Palm domain of DNA polymerase"/>
    <property type="match status" value="1"/>
</dbReference>
<dbReference type="InterPro" id="IPR043502">
    <property type="entry name" value="DNA/RNA_pol_sf"/>
</dbReference>
<evidence type="ECO:0000256" key="1">
    <source>
        <dbReference type="ARBA" id="ARBA00005755"/>
    </source>
</evidence>
<dbReference type="InterPro" id="IPR036397">
    <property type="entry name" value="RNaseH_sf"/>
</dbReference>
<evidence type="ECO:0000256" key="10">
    <source>
        <dbReference type="ARBA" id="ARBA00023125"/>
    </source>
</evidence>
<dbReference type="InterPro" id="IPR050240">
    <property type="entry name" value="DNA_pol_type-B"/>
</dbReference>
<evidence type="ECO:0000256" key="3">
    <source>
        <dbReference type="ARBA" id="ARBA00022679"/>
    </source>
</evidence>
<organism evidence="14">
    <name type="scientific">uncultured Caudovirales phage</name>
    <dbReference type="NCBI Taxonomy" id="2100421"/>
    <lineage>
        <taxon>Viruses</taxon>
        <taxon>Duplodnaviria</taxon>
        <taxon>Heunggongvirae</taxon>
        <taxon>Uroviricota</taxon>
        <taxon>Caudoviricetes</taxon>
        <taxon>Peduoviridae</taxon>
        <taxon>Maltschvirus</taxon>
        <taxon>Maltschvirus maltsch</taxon>
    </lineage>
</organism>
<feature type="domain" description="DNA-directed DNA polymerase family B exonuclease" evidence="13">
    <location>
        <begin position="89"/>
        <end position="269"/>
    </location>
</feature>
<evidence type="ECO:0000313" key="14">
    <source>
        <dbReference type="EMBL" id="CAB4137849.1"/>
    </source>
</evidence>
<dbReference type="GO" id="GO:0003887">
    <property type="term" value="F:DNA-directed DNA polymerase activity"/>
    <property type="evidence" value="ECO:0007669"/>
    <property type="project" value="UniProtKB-KW"/>
</dbReference>
<dbReference type="SMART" id="SM00486">
    <property type="entry name" value="POLBc"/>
    <property type="match status" value="1"/>
</dbReference>
<dbReference type="InterPro" id="IPR006172">
    <property type="entry name" value="DNA-dir_DNA_pol_B"/>
</dbReference>
<dbReference type="Pfam" id="PF00136">
    <property type="entry name" value="DNA_pol_B"/>
    <property type="match status" value="1"/>
</dbReference>
<comment type="similarity">
    <text evidence="1">Belongs to the DNA polymerase type-B family.</text>
</comment>
<dbReference type="Pfam" id="PF03104">
    <property type="entry name" value="DNA_pol_B_exo1"/>
    <property type="match status" value="1"/>
</dbReference>
<keyword evidence="4" id="KW-0548">Nucleotidyltransferase</keyword>
<accession>A0A6J5M1H4</accession>
<evidence type="ECO:0000256" key="7">
    <source>
        <dbReference type="ARBA" id="ARBA00022801"/>
    </source>
</evidence>